<protein>
    <recommendedName>
        <fullName evidence="3">Super-infection exclusion protein</fullName>
    </recommendedName>
</protein>
<dbReference type="EMBL" id="MK373798">
    <property type="protein sequence ID" value="QBQ81503.1"/>
    <property type="molecule type" value="Genomic_DNA"/>
</dbReference>
<dbReference type="Proteomes" id="UP000306344">
    <property type="component" value="Segment"/>
</dbReference>
<name>A0A482N722_9CAUD</name>
<sequence>MKKLIAVLIAAATLTGCANMPKRECTAIYENSGMQYSVAIFGVKRVGDRTLVKAGYPFNFQWVSIDNFKNADCSM</sequence>
<evidence type="ECO:0000313" key="2">
    <source>
        <dbReference type="Proteomes" id="UP000306344"/>
    </source>
</evidence>
<keyword evidence="2" id="KW-1185">Reference proteome</keyword>
<proteinExistence type="predicted"/>
<dbReference type="PROSITE" id="PS51257">
    <property type="entry name" value="PROKAR_LIPOPROTEIN"/>
    <property type="match status" value="1"/>
</dbReference>
<organism evidence="1 2">
    <name type="scientific">Escherichia phage vB_EcoS_G29-2</name>
    <dbReference type="NCBI Taxonomy" id="2508189"/>
    <lineage>
        <taxon>Viruses</taxon>
        <taxon>Duplodnaviria</taxon>
        <taxon>Heunggongvirae</taxon>
        <taxon>Uroviricota</taxon>
        <taxon>Caudoviricetes</taxon>
        <taxon>Drexlerviridae</taxon>
        <taxon>Tempevirinae</taxon>
        <taxon>Hanrivervirus</taxon>
        <taxon>Hanrivervirus G292</taxon>
    </lineage>
</organism>
<accession>A0A482N722</accession>
<evidence type="ECO:0008006" key="3">
    <source>
        <dbReference type="Google" id="ProtNLM"/>
    </source>
</evidence>
<evidence type="ECO:0000313" key="1">
    <source>
        <dbReference type="EMBL" id="QBQ81503.1"/>
    </source>
</evidence>
<reference evidence="1 2" key="1">
    <citation type="submission" date="2019-01" db="EMBL/GenBank/DDBJ databases">
        <title>Still something new to discover - new insights into E. coli phage diversity and taxonomy.</title>
        <authorList>
            <person name="Korf I.H.E."/>
            <person name="Adriaennsens E."/>
            <person name="Dreiseikelmann B."/>
            <person name="Kropinski A."/>
            <person name="Nimtz M."/>
            <person name="Meier-Kolthoff J.P."/>
            <person name="Rohde M."/>
            <person name="van Raaij M."/>
            <person name="Wittmann J."/>
        </authorList>
    </citation>
    <scope>NUCLEOTIDE SEQUENCE [LARGE SCALE GENOMIC DNA]</scope>
</reference>
<gene>
    <name evidence="1" type="ORF">G292_00049</name>
</gene>